<keyword evidence="2" id="KW-0472">Membrane</keyword>
<feature type="region of interest" description="Disordered" evidence="1">
    <location>
        <begin position="1"/>
        <end position="35"/>
    </location>
</feature>
<sequence>MSGRALVVEAHSQRRHGMQRARPKSAKPSEGVMDDWTPESVRDWLTEVGYARVGEAALRAGVSGCALPFLGHEGLRELGLESTVERAKVLGLLSKLASQSGTTEMKKESCWHELRRPLPEISPDCCRSKPRSAWGQVKQVAARIDSVAWADHKKPWFEHLAMSGRSPDAVREALMAQLDSYNLLTLLLLATVLPTSVSIGVELKWDADGMPTSRFKLACLVYSVMYSIVIFFHFSLNHITSVLVADVSTANFQLFLDAFGKDLMADVGIYFLVVYYNFFAWVLLSMAAVIAESAHWTVWAVVFPSGLLPVLFLLFFAANRLGKDDSGQRPRVADCALLNLRPLLRLTLHCGLMSVAPVDMQGVPRDRRSLLEALSQRAMESMQQSSAEPDHSESEAEEVVEQVDKAVL</sequence>
<dbReference type="Gene3D" id="1.10.150.50">
    <property type="entry name" value="Transcription Factor, Ets-1"/>
    <property type="match status" value="1"/>
</dbReference>
<name>A0A812QZY7_9DINO</name>
<evidence type="ECO:0000259" key="3">
    <source>
        <dbReference type="PROSITE" id="PS50105"/>
    </source>
</evidence>
<dbReference type="SMART" id="SM00454">
    <property type="entry name" value="SAM"/>
    <property type="match status" value="1"/>
</dbReference>
<dbReference type="InterPro" id="IPR013761">
    <property type="entry name" value="SAM/pointed_sf"/>
</dbReference>
<evidence type="ECO:0000313" key="4">
    <source>
        <dbReference type="EMBL" id="CAE7411998.1"/>
    </source>
</evidence>
<dbReference type="Proteomes" id="UP000601435">
    <property type="component" value="Unassembled WGS sequence"/>
</dbReference>
<dbReference type="EMBL" id="CAJNJA010017962">
    <property type="protein sequence ID" value="CAE7411998.1"/>
    <property type="molecule type" value="Genomic_DNA"/>
</dbReference>
<feature type="region of interest" description="Disordered" evidence="1">
    <location>
        <begin position="377"/>
        <end position="408"/>
    </location>
</feature>
<organism evidence="4 5">
    <name type="scientific">Symbiodinium necroappetens</name>
    <dbReference type="NCBI Taxonomy" id="1628268"/>
    <lineage>
        <taxon>Eukaryota</taxon>
        <taxon>Sar</taxon>
        <taxon>Alveolata</taxon>
        <taxon>Dinophyceae</taxon>
        <taxon>Suessiales</taxon>
        <taxon>Symbiodiniaceae</taxon>
        <taxon>Symbiodinium</taxon>
    </lineage>
</organism>
<feature type="transmembrane region" description="Helical" evidence="2">
    <location>
        <begin position="296"/>
        <end position="318"/>
    </location>
</feature>
<evidence type="ECO:0000256" key="2">
    <source>
        <dbReference type="SAM" id="Phobius"/>
    </source>
</evidence>
<comment type="caution">
    <text evidence="4">The sequence shown here is derived from an EMBL/GenBank/DDBJ whole genome shotgun (WGS) entry which is preliminary data.</text>
</comment>
<keyword evidence="5" id="KW-1185">Reference proteome</keyword>
<feature type="transmembrane region" description="Helical" evidence="2">
    <location>
        <begin position="267"/>
        <end position="290"/>
    </location>
</feature>
<feature type="transmembrane region" description="Helical" evidence="2">
    <location>
        <begin position="181"/>
        <end position="203"/>
    </location>
</feature>
<feature type="compositionally biased region" description="Basic residues" evidence="1">
    <location>
        <begin position="13"/>
        <end position="25"/>
    </location>
</feature>
<dbReference type="InterPro" id="IPR001660">
    <property type="entry name" value="SAM"/>
</dbReference>
<protein>
    <recommendedName>
        <fullName evidence="3">SAM domain-containing protein</fullName>
    </recommendedName>
</protein>
<keyword evidence="2" id="KW-1133">Transmembrane helix</keyword>
<feature type="domain" description="SAM" evidence="3">
    <location>
        <begin position="36"/>
        <end position="99"/>
    </location>
</feature>
<proteinExistence type="predicted"/>
<dbReference type="PROSITE" id="PS50105">
    <property type="entry name" value="SAM_DOMAIN"/>
    <property type="match status" value="1"/>
</dbReference>
<dbReference type="SUPFAM" id="SSF47769">
    <property type="entry name" value="SAM/Pointed domain"/>
    <property type="match status" value="1"/>
</dbReference>
<dbReference type="Pfam" id="PF07647">
    <property type="entry name" value="SAM_2"/>
    <property type="match status" value="1"/>
</dbReference>
<evidence type="ECO:0000256" key="1">
    <source>
        <dbReference type="SAM" id="MobiDB-lite"/>
    </source>
</evidence>
<dbReference type="AlphaFoldDB" id="A0A812QZY7"/>
<gene>
    <name evidence="4" type="ORF">SNEC2469_LOCUS11324</name>
</gene>
<feature type="transmembrane region" description="Helical" evidence="2">
    <location>
        <begin position="215"/>
        <end position="236"/>
    </location>
</feature>
<reference evidence="4" key="1">
    <citation type="submission" date="2021-02" db="EMBL/GenBank/DDBJ databases">
        <authorList>
            <person name="Dougan E. K."/>
            <person name="Rhodes N."/>
            <person name="Thang M."/>
            <person name="Chan C."/>
        </authorList>
    </citation>
    <scope>NUCLEOTIDE SEQUENCE</scope>
</reference>
<keyword evidence="2" id="KW-0812">Transmembrane</keyword>
<accession>A0A812QZY7</accession>
<dbReference type="OrthoDB" id="433425at2759"/>
<evidence type="ECO:0000313" key="5">
    <source>
        <dbReference type="Proteomes" id="UP000601435"/>
    </source>
</evidence>